<protein>
    <submittedName>
        <fullName evidence="2">Uncharacterized protein</fullName>
    </submittedName>
</protein>
<dbReference type="AlphaFoldDB" id="A0AAN7TCN1"/>
<evidence type="ECO:0000313" key="2">
    <source>
        <dbReference type="EMBL" id="KAK5110175.1"/>
    </source>
</evidence>
<evidence type="ECO:0000256" key="1">
    <source>
        <dbReference type="SAM" id="MobiDB-lite"/>
    </source>
</evidence>
<gene>
    <name evidence="2" type="ORF">LTR62_006171</name>
</gene>
<accession>A0AAN7TCN1</accession>
<dbReference type="EMBL" id="JAVRRL010000052">
    <property type="protein sequence ID" value="KAK5110175.1"/>
    <property type="molecule type" value="Genomic_DNA"/>
</dbReference>
<organism evidence="2 3">
    <name type="scientific">Meristemomyces frigidus</name>
    <dbReference type="NCBI Taxonomy" id="1508187"/>
    <lineage>
        <taxon>Eukaryota</taxon>
        <taxon>Fungi</taxon>
        <taxon>Dikarya</taxon>
        <taxon>Ascomycota</taxon>
        <taxon>Pezizomycotina</taxon>
        <taxon>Dothideomycetes</taxon>
        <taxon>Dothideomycetidae</taxon>
        <taxon>Mycosphaerellales</taxon>
        <taxon>Teratosphaeriaceae</taxon>
        <taxon>Meristemomyces</taxon>
    </lineage>
</organism>
<feature type="region of interest" description="Disordered" evidence="1">
    <location>
        <begin position="97"/>
        <end position="120"/>
    </location>
</feature>
<proteinExistence type="predicted"/>
<sequence>MCYHKYVHYGPCKQHIPFHTHVCPKNLNHDGTRVIFCEDYQTVQVVLREGCPHCTPPPQKSLAAKEGFAKAVEQRPVGVAGTGSLINGLRATGGATMTGVSPAEQCPTPPKTPYGQGVSR</sequence>
<reference evidence="2" key="1">
    <citation type="submission" date="2023-08" db="EMBL/GenBank/DDBJ databases">
        <title>Black Yeasts Isolated from many extreme environments.</title>
        <authorList>
            <person name="Coleine C."/>
            <person name="Stajich J.E."/>
            <person name="Selbmann L."/>
        </authorList>
    </citation>
    <scope>NUCLEOTIDE SEQUENCE</scope>
    <source>
        <strain evidence="2">CCFEE 5401</strain>
    </source>
</reference>
<dbReference type="Proteomes" id="UP001310890">
    <property type="component" value="Unassembled WGS sequence"/>
</dbReference>
<name>A0AAN7TCN1_9PEZI</name>
<evidence type="ECO:0000313" key="3">
    <source>
        <dbReference type="Proteomes" id="UP001310890"/>
    </source>
</evidence>
<comment type="caution">
    <text evidence="2">The sequence shown here is derived from an EMBL/GenBank/DDBJ whole genome shotgun (WGS) entry which is preliminary data.</text>
</comment>